<dbReference type="OrthoDB" id="5813560at2759"/>
<feature type="region of interest" description="Disordered" evidence="2">
    <location>
        <begin position="563"/>
        <end position="608"/>
    </location>
</feature>
<dbReference type="InterPro" id="IPR013087">
    <property type="entry name" value="Znf_C2H2_type"/>
</dbReference>
<dbReference type="PANTHER" id="PTHR33936:SF25">
    <property type="entry name" value="C2H2-TYPE DOMAIN-CONTAINING PROTEIN"/>
    <property type="match status" value="1"/>
</dbReference>
<dbReference type="Gene3D" id="3.30.160.60">
    <property type="entry name" value="Classic Zinc Finger"/>
    <property type="match status" value="1"/>
</dbReference>
<feature type="compositionally biased region" description="Basic and acidic residues" evidence="2">
    <location>
        <begin position="195"/>
        <end position="204"/>
    </location>
</feature>
<dbReference type="SMART" id="SM00355">
    <property type="entry name" value="ZnF_C2H2"/>
    <property type="match status" value="2"/>
</dbReference>
<feature type="compositionally biased region" description="Basic and acidic residues" evidence="2">
    <location>
        <begin position="177"/>
        <end position="187"/>
    </location>
</feature>
<reference evidence="7" key="1">
    <citation type="submission" date="2017-02" db="UniProtKB">
        <authorList>
            <consortium name="WormBaseParasite"/>
        </authorList>
    </citation>
    <scope>IDENTIFICATION</scope>
</reference>
<gene>
    <name evidence="4" type="ORF">DME_LOCUS1876</name>
</gene>
<feature type="region of interest" description="Disordered" evidence="2">
    <location>
        <begin position="159"/>
        <end position="256"/>
    </location>
</feature>
<reference evidence="4 6" key="2">
    <citation type="submission" date="2018-11" db="EMBL/GenBank/DDBJ databases">
        <authorList>
            <consortium name="Pathogen Informatics"/>
        </authorList>
    </citation>
    <scope>NUCLEOTIDE SEQUENCE [LARGE SCALE GENOMIC DNA]</scope>
</reference>
<evidence type="ECO:0000256" key="1">
    <source>
        <dbReference type="PROSITE-ProRule" id="PRU00042"/>
    </source>
</evidence>
<feature type="compositionally biased region" description="Polar residues" evidence="2">
    <location>
        <begin position="303"/>
        <end position="312"/>
    </location>
</feature>
<dbReference type="PROSITE" id="PS00028">
    <property type="entry name" value="ZINC_FINGER_C2H2_1"/>
    <property type="match status" value="1"/>
</dbReference>
<keyword evidence="1" id="KW-0862">Zinc</keyword>
<feature type="compositionally biased region" description="Polar residues" evidence="2">
    <location>
        <begin position="230"/>
        <end position="239"/>
    </location>
</feature>
<sequence>MDSSNSNGNNMVDLDDVLEMEQMVSESLTNTNNGNEIRGETSLELVDNNQNLQHQNIENSIRSEYGRNSHIIQGNDEHQLHSYFGTKQKVQPVVKNVPVRKFTPIGANGPIPPDAKVVMLMKPRAPGERPTFVKLEPVINKPGIGNTMAPSQLNNVRAVSTVPEQRQLRKRRILPPIEKKKPEERFKVASRRGRPPKDSEEQCPTKKLKIQSADGEGQLQEDVKAEESEQNSQDLVNTDQMEENFNRPKRAHKAPQRYGDFYEAPSTQEPTGDGDVDFEVAGEEVVEETQAPNSREDSRESTTTKQKSSTIRQTEDEDDRDYEEESTEVAVSDDEIGEEEETGSREEMNINNKEYHKYVKGKLAKGKLQCDRCFRFFANHNSLNAHRFKVHKIIIRASVKCPGCDHKATTINSLNEHVADVHNVKLRYIKRKFKTVNEFQHFLDDLAATQNMAFVRHRKSENKRHLYCNRSGAVRVTADRHIRNRPRKGSAKIGAMCPAHFFYTECEDGSVEVEGQMTHYGHTLDPRFVFPATSTDKVTERMKPSTSKRATMQSMYGQIPVDLEGGRNLNQSENIANTNTEARQGEEDNDEEELRRMEEEERYEEELGPVHPKAEEIGIRMRNIDRLCTFLFENISEQLYRLDDSTMDILLRSLRTTQNSVSNLNSMMIQIKDGDPDIVKKFQRRGPKVNDWVGNFGSGRLRSDLRRRQKQYYDTDDYDEDTVYYRHVPLRASDINNAYIMDDLEDEEEEEFLGEF</sequence>
<dbReference type="InterPro" id="IPR052797">
    <property type="entry name" value="RegFact_GeneExpr_CellDeath"/>
</dbReference>
<dbReference type="Proteomes" id="UP000274756">
    <property type="component" value="Unassembled WGS sequence"/>
</dbReference>
<keyword evidence="1" id="KW-0863">Zinc-finger</keyword>
<evidence type="ECO:0000313" key="6">
    <source>
        <dbReference type="Proteomes" id="UP000274756"/>
    </source>
</evidence>
<dbReference type="GO" id="GO:0008270">
    <property type="term" value="F:zinc ion binding"/>
    <property type="evidence" value="ECO:0007669"/>
    <property type="project" value="UniProtKB-KW"/>
</dbReference>
<protein>
    <submittedName>
        <fullName evidence="7">C2H2-type domain-containing protein</fullName>
    </submittedName>
</protein>
<keyword evidence="6" id="KW-1185">Reference proteome</keyword>
<evidence type="ECO:0000256" key="2">
    <source>
        <dbReference type="SAM" id="MobiDB-lite"/>
    </source>
</evidence>
<evidence type="ECO:0000313" key="4">
    <source>
        <dbReference type="EMBL" id="VDN51903.1"/>
    </source>
</evidence>
<evidence type="ECO:0000259" key="3">
    <source>
        <dbReference type="PROSITE" id="PS50157"/>
    </source>
</evidence>
<feature type="region of interest" description="Disordered" evidence="2">
    <location>
        <begin position="285"/>
        <end position="347"/>
    </location>
</feature>
<accession>A0A0N4UJ03</accession>
<feature type="domain" description="C2H2-type" evidence="3">
    <location>
        <begin position="368"/>
        <end position="391"/>
    </location>
</feature>
<evidence type="ECO:0000313" key="5">
    <source>
        <dbReference type="Proteomes" id="UP000038040"/>
    </source>
</evidence>
<evidence type="ECO:0000313" key="7">
    <source>
        <dbReference type="WBParaSite" id="DME_0000760901-mRNA-1"/>
    </source>
</evidence>
<organism evidence="5 7">
    <name type="scientific">Dracunculus medinensis</name>
    <name type="common">Guinea worm</name>
    <dbReference type="NCBI Taxonomy" id="318479"/>
    <lineage>
        <taxon>Eukaryota</taxon>
        <taxon>Metazoa</taxon>
        <taxon>Ecdysozoa</taxon>
        <taxon>Nematoda</taxon>
        <taxon>Chromadorea</taxon>
        <taxon>Rhabditida</taxon>
        <taxon>Spirurina</taxon>
        <taxon>Dracunculoidea</taxon>
        <taxon>Dracunculidae</taxon>
        <taxon>Dracunculus</taxon>
    </lineage>
</organism>
<keyword evidence="1" id="KW-0479">Metal-binding</keyword>
<name>A0A0N4UJ03_DRAME</name>
<dbReference type="PANTHER" id="PTHR33936">
    <property type="entry name" value="PROTEIN CBG17840"/>
    <property type="match status" value="1"/>
</dbReference>
<dbReference type="AlphaFoldDB" id="A0A0N4UJ03"/>
<dbReference type="PROSITE" id="PS50157">
    <property type="entry name" value="ZINC_FINGER_C2H2_2"/>
    <property type="match status" value="1"/>
</dbReference>
<dbReference type="EMBL" id="UYYG01000035">
    <property type="protein sequence ID" value="VDN51903.1"/>
    <property type="molecule type" value="Genomic_DNA"/>
</dbReference>
<feature type="compositionally biased region" description="Polar residues" evidence="2">
    <location>
        <begin position="568"/>
        <end position="580"/>
    </location>
</feature>
<dbReference type="WBParaSite" id="DME_0000760901-mRNA-1">
    <property type="protein sequence ID" value="DME_0000760901-mRNA-1"/>
    <property type="gene ID" value="DME_0000760901"/>
</dbReference>
<proteinExistence type="predicted"/>
<dbReference type="Proteomes" id="UP000038040">
    <property type="component" value="Unplaced"/>
</dbReference>
<feature type="compositionally biased region" description="Acidic residues" evidence="2">
    <location>
        <begin position="315"/>
        <end position="341"/>
    </location>
</feature>